<dbReference type="SUPFAM" id="SSF56112">
    <property type="entry name" value="Protein kinase-like (PK-like)"/>
    <property type="match status" value="1"/>
</dbReference>
<dbReference type="InterPro" id="IPR000719">
    <property type="entry name" value="Prot_kinase_dom"/>
</dbReference>
<organism evidence="2 3">
    <name type="scientific">Mycena maculata</name>
    <dbReference type="NCBI Taxonomy" id="230809"/>
    <lineage>
        <taxon>Eukaryota</taxon>
        <taxon>Fungi</taxon>
        <taxon>Dikarya</taxon>
        <taxon>Basidiomycota</taxon>
        <taxon>Agaricomycotina</taxon>
        <taxon>Agaricomycetes</taxon>
        <taxon>Agaricomycetidae</taxon>
        <taxon>Agaricales</taxon>
        <taxon>Marasmiineae</taxon>
        <taxon>Mycenaceae</taxon>
        <taxon>Mycena</taxon>
    </lineage>
</organism>
<accession>A0AAD7NNS2</accession>
<dbReference type="AlphaFoldDB" id="A0AAD7NNS2"/>
<dbReference type="PROSITE" id="PS50011">
    <property type="entry name" value="PROTEIN_KINASE_DOM"/>
    <property type="match status" value="1"/>
</dbReference>
<dbReference type="InterPro" id="IPR008266">
    <property type="entry name" value="Tyr_kinase_AS"/>
</dbReference>
<dbReference type="PROSITE" id="PS00109">
    <property type="entry name" value="PROTEIN_KINASE_TYR"/>
    <property type="match status" value="1"/>
</dbReference>
<dbReference type="Gene3D" id="1.10.510.10">
    <property type="entry name" value="Transferase(Phosphotransferase) domain 1"/>
    <property type="match status" value="1"/>
</dbReference>
<dbReference type="InterPro" id="IPR011009">
    <property type="entry name" value="Kinase-like_dom_sf"/>
</dbReference>
<keyword evidence="2" id="KW-0808">Transferase</keyword>
<evidence type="ECO:0000259" key="1">
    <source>
        <dbReference type="PROSITE" id="PS50011"/>
    </source>
</evidence>
<feature type="non-terminal residue" evidence="2">
    <location>
        <position position="244"/>
    </location>
</feature>
<feature type="domain" description="Protein kinase" evidence="1">
    <location>
        <begin position="1"/>
        <end position="163"/>
    </location>
</feature>
<dbReference type="Proteomes" id="UP001215280">
    <property type="component" value="Unassembled WGS sequence"/>
</dbReference>
<name>A0AAD7NNS2_9AGAR</name>
<gene>
    <name evidence="2" type="ORF">DFH07DRAFT_736401</name>
</gene>
<keyword evidence="3" id="KW-1185">Reference proteome</keyword>
<dbReference type="Pfam" id="PF00069">
    <property type="entry name" value="Pkinase"/>
    <property type="match status" value="1"/>
</dbReference>
<evidence type="ECO:0000313" key="3">
    <source>
        <dbReference type="Proteomes" id="UP001215280"/>
    </source>
</evidence>
<comment type="caution">
    <text evidence="2">The sequence shown here is derived from an EMBL/GenBank/DDBJ whole genome shotgun (WGS) entry which is preliminary data.</text>
</comment>
<keyword evidence="2" id="KW-0418">Kinase</keyword>
<dbReference type="PANTHER" id="PTHR24347">
    <property type="entry name" value="SERINE/THREONINE-PROTEIN KINASE"/>
    <property type="match status" value="1"/>
</dbReference>
<evidence type="ECO:0000313" key="2">
    <source>
        <dbReference type="EMBL" id="KAJ7768610.1"/>
    </source>
</evidence>
<dbReference type="EMBL" id="JARJLG010000027">
    <property type="protein sequence ID" value="KAJ7768610.1"/>
    <property type="molecule type" value="Genomic_DNA"/>
</dbReference>
<sequence>ATDLIHTILIAVRHIHDSGVVYRDLRPENLLFRNPEEGAPVVIADFGLSRMVEEAPHLDGELEIYGSRPYMAPEILLEAGHSQPVDIWAAGVLTFFIIAGCTPFDRDTRELQREAIIAGEYKIALEGKWDTLSVNARDFIGMCLTIDPNRRPVVREVLTHTWLVPPTPRFVLARSPPTSLLERHLPAFQRIFNLKQKCRTYHNCCTSWLTDNVGHILGLTIKVLNRMHTCGSSTSCHAAGYRLR</sequence>
<dbReference type="SMART" id="SM00220">
    <property type="entry name" value="S_TKc"/>
    <property type="match status" value="1"/>
</dbReference>
<reference evidence="2" key="1">
    <citation type="submission" date="2023-03" db="EMBL/GenBank/DDBJ databases">
        <title>Massive genome expansion in bonnet fungi (Mycena s.s.) driven by repeated elements and novel gene families across ecological guilds.</title>
        <authorList>
            <consortium name="Lawrence Berkeley National Laboratory"/>
            <person name="Harder C.B."/>
            <person name="Miyauchi S."/>
            <person name="Viragh M."/>
            <person name="Kuo A."/>
            <person name="Thoen E."/>
            <person name="Andreopoulos B."/>
            <person name="Lu D."/>
            <person name="Skrede I."/>
            <person name="Drula E."/>
            <person name="Henrissat B."/>
            <person name="Morin E."/>
            <person name="Kohler A."/>
            <person name="Barry K."/>
            <person name="LaButti K."/>
            <person name="Morin E."/>
            <person name="Salamov A."/>
            <person name="Lipzen A."/>
            <person name="Mereny Z."/>
            <person name="Hegedus B."/>
            <person name="Baldrian P."/>
            <person name="Stursova M."/>
            <person name="Weitz H."/>
            <person name="Taylor A."/>
            <person name="Grigoriev I.V."/>
            <person name="Nagy L.G."/>
            <person name="Martin F."/>
            <person name="Kauserud H."/>
        </authorList>
    </citation>
    <scope>NUCLEOTIDE SEQUENCE</scope>
    <source>
        <strain evidence="2">CBHHK188m</strain>
    </source>
</reference>
<protein>
    <submittedName>
        <fullName evidence="2">Kinase-like domain-containing protein</fullName>
    </submittedName>
</protein>
<dbReference type="GO" id="GO:0004672">
    <property type="term" value="F:protein kinase activity"/>
    <property type="evidence" value="ECO:0007669"/>
    <property type="project" value="InterPro"/>
</dbReference>
<proteinExistence type="predicted"/>
<dbReference type="GO" id="GO:0005524">
    <property type="term" value="F:ATP binding"/>
    <property type="evidence" value="ECO:0007669"/>
    <property type="project" value="InterPro"/>
</dbReference>